<feature type="repeat" description="Solcar" evidence="9">
    <location>
        <begin position="269"/>
        <end position="361"/>
    </location>
</feature>
<dbReference type="InterPro" id="IPR049562">
    <property type="entry name" value="SLC25A33/36-like"/>
</dbReference>
<evidence type="ECO:0000256" key="10">
    <source>
        <dbReference type="RuleBase" id="RU000488"/>
    </source>
</evidence>
<dbReference type="EMBL" id="JMKJ01000179">
    <property type="protein sequence ID" value="KGG51840.1"/>
    <property type="molecule type" value="Genomic_DNA"/>
</dbReference>
<dbReference type="RefSeq" id="XP_013237757.1">
    <property type="nucleotide sequence ID" value="XM_013382303.1"/>
</dbReference>
<dbReference type="GO" id="GO:1990519">
    <property type="term" value="P:pyrimidine nucleotide import into mitochondrion"/>
    <property type="evidence" value="ECO:0007669"/>
    <property type="project" value="TreeGrafter"/>
</dbReference>
<dbReference type="EMBL" id="JMKJ01000332">
    <property type="protein sequence ID" value="KGG51313.1"/>
    <property type="molecule type" value="Genomic_DNA"/>
</dbReference>
<evidence type="ECO:0000256" key="6">
    <source>
        <dbReference type="ARBA" id="ARBA00022989"/>
    </source>
</evidence>
<dbReference type="GeneID" id="25259275"/>
<protein>
    <recommendedName>
        <fullName evidence="17">Mitochondrial carrier protein</fullName>
    </recommendedName>
</protein>
<keyword evidence="4" id="KW-0677">Repeat</keyword>
<dbReference type="VEuPathDB" id="MicrosporidiaDB:DI09_39p70"/>
<keyword evidence="7" id="KW-0496">Mitochondrion</keyword>
<evidence type="ECO:0000256" key="5">
    <source>
        <dbReference type="ARBA" id="ARBA00022792"/>
    </source>
</evidence>
<dbReference type="RefSeq" id="XP_013238511.1">
    <property type="nucleotide sequence ID" value="XM_013383057.1"/>
</dbReference>
<feature type="compositionally biased region" description="Low complexity" evidence="11">
    <location>
        <begin position="7"/>
        <end position="21"/>
    </location>
</feature>
<evidence type="ECO:0000313" key="15">
    <source>
        <dbReference type="EMBL" id="KGG52075.1"/>
    </source>
</evidence>
<evidence type="ECO:0000256" key="8">
    <source>
        <dbReference type="ARBA" id="ARBA00023136"/>
    </source>
</evidence>
<keyword evidence="16" id="KW-1185">Reference proteome</keyword>
<evidence type="ECO:0000256" key="1">
    <source>
        <dbReference type="ARBA" id="ARBA00004448"/>
    </source>
</evidence>
<dbReference type="GeneID" id="25259039"/>
<dbReference type="GO" id="GO:0015218">
    <property type="term" value="F:pyrimidine nucleotide transmembrane transporter activity"/>
    <property type="evidence" value="ECO:0007669"/>
    <property type="project" value="InterPro"/>
</dbReference>
<feature type="repeat" description="Solcar" evidence="9">
    <location>
        <begin position="172"/>
        <end position="257"/>
    </location>
</feature>
<dbReference type="Proteomes" id="UP000029725">
    <property type="component" value="Unassembled WGS sequence"/>
</dbReference>
<dbReference type="HOGENOM" id="CLU_015166_6_0_1"/>
<dbReference type="PANTHER" id="PTHR45829:SF4">
    <property type="entry name" value="MITOCHONDRIAL CARRIER PROTEIN RIM2"/>
    <property type="match status" value="1"/>
</dbReference>
<proteinExistence type="inferred from homology"/>
<dbReference type="InterPro" id="IPR023395">
    <property type="entry name" value="MCP_dom_sf"/>
</dbReference>
<evidence type="ECO:0000313" key="16">
    <source>
        <dbReference type="Proteomes" id="UP000029725"/>
    </source>
</evidence>
<dbReference type="Gene3D" id="1.50.40.10">
    <property type="entry name" value="Mitochondrial carrier domain"/>
    <property type="match status" value="2"/>
</dbReference>
<dbReference type="InterPro" id="IPR002067">
    <property type="entry name" value="MCP"/>
</dbReference>
<sequence>MTIPSKSDSSLPTSAFASSSCSSSSSEKEIRISNVQDVQYPFWIHFFSGGIAGSVSAVITCPLELVKTRFQSSQYYTENVKWSFRKNLFRATFGHVSTTLGALRYFAIFISRLIYLNEGFFSLWKGVGATLVGVMPSRAIYFSSYQTCKTHFSQFFSNGIESAPIHIVSAISAGMHVSFSFSMLGIVTTTATNPIWLVKTRIQLQSTPKIYKNSFDCLRKIVRNEGPLALYQGMTASYLGCVEGAIQWVLYEKLKAFFKEKSKASSESGSGKAAFFAAAISKVVACSLTYPHEVLRTRLRQGVVGTPTQIKAPYKGLVSTIRRIYTEEGIAPFYGGMTAHLLRVVPNAAIMFLCYELLVSSISYKYGCKENFASSEKEELKAV</sequence>
<dbReference type="EMBL" id="JMKJ01000126">
    <property type="protein sequence ID" value="KGG52075.1"/>
    <property type="molecule type" value="Genomic_DNA"/>
</dbReference>
<dbReference type="AlphaFoldDB" id="A0A098VS99"/>
<organism evidence="14 16">
    <name type="scientific">Mitosporidium daphniae</name>
    <dbReference type="NCBI Taxonomy" id="1485682"/>
    <lineage>
        <taxon>Eukaryota</taxon>
        <taxon>Fungi</taxon>
        <taxon>Fungi incertae sedis</taxon>
        <taxon>Microsporidia</taxon>
        <taxon>Mitosporidium</taxon>
    </lineage>
</organism>
<keyword evidence="8 9" id="KW-0472">Membrane</keyword>
<evidence type="ECO:0000256" key="2">
    <source>
        <dbReference type="ARBA" id="ARBA00022448"/>
    </source>
</evidence>
<evidence type="ECO:0000256" key="12">
    <source>
        <dbReference type="SAM" id="Phobius"/>
    </source>
</evidence>
<accession>A0A098VS99</accession>
<evidence type="ECO:0000256" key="4">
    <source>
        <dbReference type="ARBA" id="ARBA00022737"/>
    </source>
</evidence>
<dbReference type="PANTHER" id="PTHR45829">
    <property type="entry name" value="MITOCHONDRIAL CARRIER PROTEIN RIM2"/>
    <property type="match status" value="1"/>
</dbReference>
<evidence type="ECO:0000256" key="9">
    <source>
        <dbReference type="PROSITE-ProRule" id="PRU00282"/>
    </source>
</evidence>
<keyword evidence="2 10" id="KW-0813">Transport</keyword>
<evidence type="ECO:0000256" key="7">
    <source>
        <dbReference type="ARBA" id="ARBA00023128"/>
    </source>
</evidence>
<keyword evidence="6 12" id="KW-1133">Transmembrane helix</keyword>
<feature type="transmembrane region" description="Helical" evidence="12">
    <location>
        <begin position="42"/>
        <end position="66"/>
    </location>
</feature>
<comment type="subcellular location">
    <subcellularLocation>
        <location evidence="1">Mitochondrion inner membrane</location>
        <topology evidence="1">Multi-pass membrane protein</topology>
    </subcellularLocation>
</comment>
<evidence type="ECO:0000313" key="13">
    <source>
        <dbReference type="EMBL" id="KGG51313.1"/>
    </source>
</evidence>
<keyword evidence="3 9" id="KW-0812">Transmembrane</keyword>
<keyword evidence="5" id="KW-0999">Mitochondrion inner membrane</keyword>
<dbReference type="PROSITE" id="PS51257">
    <property type="entry name" value="PROKAR_LIPOPROTEIN"/>
    <property type="match status" value="1"/>
</dbReference>
<dbReference type="InterPro" id="IPR018108">
    <property type="entry name" value="MCP_transmembrane"/>
</dbReference>
<feature type="transmembrane region" description="Helical" evidence="12">
    <location>
        <begin position="121"/>
        <end position="141"/>
    </location>
</feature>
<evidence type="ECO:0008006" key="17">
    <source>
        <dbReference type="Google" id="ProtNLM"/>
    </source>
</evidence>
<dbReference type="PROSITE" id="PS50920">
    <property type="entry name" value="SOLCAR"/>
    <property type="match status" value="3"/>
</dbReference>
<dbReference type="GO" id="GO:0005743">
    <property type="term" value="C:mitochondrial inner membrane"/>
    <property type="evidence" value="ECO:0007669"/>
    <property type="project" value="UniProtKB-SubCell"/>
</dbReference>
<evidence type="ECO:0000256" key="11">
    <source>
        <dbReference type="SAM" id="MobiDB-lite"/>
    </source>
</evidence>
<dbReference type="VEuPathDB" id="MicrosporidiaDB:DI09_213p30"/>
<evidence type="ECO:0000313" key="14">
    <source>
        <dbReference type="EMBL" id="KGG51840.1"/>
    </source>
</evidence>
<feature type="repeat" description="Solcar" evidence="9">
    <location>
        <begin position="40"/>
        <end position="151"/>
    </location>
</feature>
<evidence type="ECO:0000256" key="3">
    <source>
        <dbReference type="ARBA" id="ARBA00022692"/>
    </source>
</evidence>
<name>A0A098VS99_9MICR</name>
<comment type="similarity">
    <text evidence="10">Belongs to the mitochondrial carrier (TC 2.A.29) family.</text>
</comment>
<feature type="transmembrane region" description="Helical" evidence="12">
    <location>
        <begin position="87"/>
        <end position="115"/>
    </location>
</feature>
<dbReference type="VEuPathDB" id="MicrosporidiaDB:DI09_261p20"/>
<dbReference type="OrthoDB" id="269120at2759"/>
<gene>
    <name evidence="15" type="ORF">DI09_213p30</name>
    <name evidence="14" type="ORF">DI09_261p20</name>
    <name evidence="13" type="ORF">DI09_39p70</name>
</gene>
<reference evidence="14 16" key="1">
    <citation type="submission" date="2014-04" db="EMBL/GenBank/DDBJ databases">
        <title>A new species of microsporidia sheds light on the evolution of extreme parasitism.</title>
        <authorList>
            <person name="Haag K.L."/>
            <person name="James T.Y."/>
            <person name="Larsson R."/>
            <person name="Schaer T.M."/>
            <person name="Refardt D."/>
            <person name="Pombert J.-F."/>
            <person name="Ebert D."/>
        </authorList>
    </citation>
    <scope>NUCLEOTIDE SEQUENCE [LARGE SCALE GENOMIC DNA]</scope>
    <source>
        <strain evidence="14 16">UGP3</strain>
        <tissue evidence="14">Spores</tissue>
    </source>
</reference>
<dbReference type="PRINTS" id="PR00926">
    <property type="entry name" value="MITOCARRIER"/>
</dbReference>
<dbReference type="SUPFAM" id="SSF103506">
    <property type="entry name" value="Mitochondrial carrier"/>
    <property type="match status" value="1"/>
</dbReference>
<dbReference type="RefSeq" id="XP_013238276.1">
    <property type="nucleotide sequence ID" value="XM_013382822.1"/>
</dbReference>
<dbReference type="Pfam" id="PF00153">
    <property type="entry name" value="Mito_carr"/>
    <property type="match status" value="3"/>
</dbReference>
<dbReference type="GeneID" id="25259803"/>
<feature type="region of interest" description="Disordered" evidence="11">
    <location>
        <begin position="1"/>
        <end position="21"/>
    </location>
</feature>
<comment type="caution">
    <text evidence="14">The sequence shown here is derived from an EMBL/GenBank/DDBJ whole genome shotgun (WGS) entry which is preliminary data.</text>
</comment>